<evidence type="ECO:0000256" key="10">
    <source>
        <dbReference type="ARBA" id="ARBA00023146"/>
    </source>
</evidence>
<evidence type="ECO:0000256" key="5">
    <source>
        <dbReference type="ARBA" id="ARBA00022723"/>
    </source>
</evidence>
<dbReference type="KEGG" id="mcad:Pan265_14860"/>
<keyword evidence="10 12" id="KW-0030">Aminoacyl-tRNA synthetase</keyword>
<feature type="binding site" evidence="12">
    <location>
        <position position="348"/>
    </location>
    <ligand>
        <name>Mg(2+)</name>
        <dbReference type="ChEBI" id="CHEBI:18420"/>
        <note>shared with alpha subunit</note>
    </ligand>
</feature>
<dbReference type="GO" id="GO:0005524">
    <property type="term" value="F:ATP binding"/>
    <property type="evidence" value="ECO:0007669"/>
    <property type="project" value="UniProtKB-UniRule"/>
</dbReference>
<sequence length="672" mass="73515">MKISLAWLNVYLDRPVDADEAERLLTSQGFPIEERASQPNGDVMMDVEVTSNRGDCLSHLGVAREICAGSGRSLIVPENEVSESGEWPASAVKLSVDDPEGCPYYTARVIRGVKVGPSPQWLRERLEAIGLRSVNNIVDITNYVLMKTGQPLHAFDLTMLAGPEIRVRRAKKGETIKAIDGSEHELSESMLVIADAERPCAVAGVMGGLESEVTEKTEDILLEAAIFEPLTVRSTSRALKLASDSSFRFERRVDPRGVSWASLRATQLILELAGGSLSAGELAVGQPDMEPTTLSLRGDRCRTLLGMDLSDQQQADYLNKLGFEPHVSEGVIRCTIPTYRFDLTREVDLIEEVARLHGMDAIPVTEKISLVARAEEARVTARKLIGTCLEGQGFHETVTPSLSEPAEAEVLLPDGGSLIQLEGQRRTDRALRPSLLASLLHCRKINQDHGNHGVRLFEAAAVWWSTPEGKQERRRLGLLMDAEDPAESLRVLKGAIAELIEALAGSGADELAFAEADLRGYEPGARVLLGERELGQFGLASKKLTDHFDLQNRVVLAELDLDVLLDLYPPAYSAAVPPRMPGIERDLSVIVDESVAWSAIEGVIDGVSPERMERLDFLGIYRGKPVPKGRKSLSLRMLFRDPEQTLRHDAVDGEVDAVVAALTQKVGAELRV</sequence>
<dbReference type="GO" id="GO:0006432">
    <property type="term" value="P:phenylalanyl-tRNA aminoacylation"/>
    <property type="evidence" value="ECO:0007669"/>
    <property type="project" value="UniProtKB-UniRule"/>
</dbReference>
<dbReference type="SUPFAM" id="SSF56037">
    <property type="entry name" value="PheT/TilS domain"/>
    <property type="match status" value="1"/>
</dbReference>
<feature type="binding site" evidence="12">
    <location>
        <position position="342"/>
    </location>
    <ligand>
        <name>Mg(2+)</name>
        <dbReference type="ChEBI" id="CHEBI:18420"/>
        <note>shared with alpha subunit</note>
    </ligand>
</feature>
<name>A0A518BXF5_9BACT</name>
<dbReference type="EC" id="6.1.1.20" evidence="12"/>
<dbReference type="InterPro" id="IPR005146">
    <property type="entry name" value="B3/B4_tRNA-bd"/>
</dbReference>
<dbReference type="Pfam" id="PF03483">
    <property type="entry name" value="B3_4"/>
    <property type="match status" value="1"/>
</dbReference>
<dbReference type="InterPro" id="IPR045864">
    <property type="entry name" value="aa-tRNA-synth_II/BPL/LPL"/>
</dbReference>
<evidence type="ECO:0000256" key="8">
    <source>
        <dbReference type="ARBA" id="ARBA00022842"/>
    </source>
</evidence>
<feature type="domain" description="B5" evidence="14">
    <location>
        <begin position="289"/>
        <end position="364"/>
    </location>
</feature>
<proteinExistence type="inferred from homology"/>
<dbReference type="Gene3D" id="3.30.56.10">
    <property type="match status" value="2"/>
</dbReference>
<dbReference type="AlphaFoldDB" id="A0A518BXF5"/>
<accession>A0A518BXF5</accession>
<dbReference type="Pfam" id="PF17759">
    <property type="entry name" value="tRNA_synthFbeta"/>
    <property type="match status" value="1"/>
</dbReference>
<dbReference type="Gene3D" id="3.30.70.380">
    <property type="entry name" value="Ferrodoxin-fold anticodon-binding domain"/>
    <property type="match status" value="1"/>
</dbReference>
<dbReference type="OrthoDB" id="9805455at2"/>
<evidence type="ECO:0000259" key="13">
    <source>
        <dbReference type="PROSITE" id="PS51447"/>
    </source>
</evidence>
<gene>
    <name evidence="12 15" type="primary">pheT</name>
    <name evidence="15" type="ORF">Pan265_14860</name>
</gene>
<dbReference type="InterPro" id="IPR041616">
    <property type="entry name" value="PheRS_beta_core"/>
</dbReference>
<dbReference type="InterPro" id="IPR020825">
    <property type="entry name" value="Phe-tRNA_synthase-like_B3/B4"/>
</dbReference>
<dbReference type="EMBL" id="CP036280">
    <property type="protein sequence ID" value="QDU71634.1"/>
    <property type="molecule type" value="Genomic_DNA"/>
</dbReference>
<reference evidence="15 16" key="1">
    <citation type="submission" date="2019-02" db="EMBL/GenBank/DDBJ databases">
        <title>Deep-cultivation of Planctomycetes and their phenomic and genomic characterization uncovers novel biology.</title>
        <authorList>
            <person name="Wiegand S."/>
            <person name="Jogler M."/>
            <person name="Boedeker C."/>
            <person name="Pinto D."/>
            <person name="Vollmers J."/>
            <person name="Rivas-Marin E."/>
            <person name="Kohn T."/>
            <person name="Peeters S.H."/>
            <person name="Heuer A."/>
            <person name="Rast P."/>
            <person name="Oberbeckmann S."/>
            <person name="Bunk B."/>
            <person name="Jeske O."/>
            <person name="Meyerdierks A."/>
            <person name="Storesund J.E."/>
            <person name="Kallscheuer N."/>
            <person name="Luecker S."/>
            <person name="Lage O.M."/>
            <person name="Pohl T."/>
            <person name="Merkel B.J."/>
            <person name="Hornburger P."/>
            <person name="Mueller R.-W."/>
            <person name="Bruemmer F."/>
            <person name="Labrenz M."/>
            <person name="Spormann A.M."/>
            <person name="Op den Camp H."/>
            <person name="Overmann J."/>
            <person name="Amann R."/>
            <person name="Jetten M.S.M."/>
            <person name="Mascher T."/>
            <person name="Medema M.H."/>
            <person name="Devos D.P."/>
            <person name="Kaster A.-K."/>
            <person name="Ovreas L."/>
            <person name="Rohde M."/>
            <person name="Galperin M.Y."/>
            <person name="Jogler C."/>
        </authorList>
    </citation>
    <scope>NUCLEOTIDE SEQUENCE [LARGE SCALE GENOMIC DNA]</scope>
    <source>
        <strain evidence="15 16">Pan265</strain>
    </source>
</reference>
<keyword evidence="8 12" id="KW-0460">Magnesium</keyword>
<dbReference type="SUPFAM" id="SSF46955">
    <property type="entry name" value="Putative DNA-binding domain"/>
    <property type="match status" value="2"/>
</dbReference>
<dbReference type="InterPro" id="IPR009061">
    <property type="entry name" value="DNA-bd_dom_put_sf"/>
</dbReference>
<feature type="binding site" evidence="12">
    <location>
        <position position="351"/>
    </location>
    <ligand>
        <name>Mg(2+)</name>
        <dbReference type="ChEBI" id="CHEBI:18420"/>
        <note>shared with alpha subunit</note>
    </ligand>
</feature>
<protein>
    <recommendedName>
        <fullName evidence="12">Phenylalanine--tRNA ligase beta subunit</fullName>
        <ecNumber evidence="12">6.1.1.20</ecNumber>
    </recommendedName>
    <alternativeName>
        <fullName evidence="12">Phenylalanyl-tRNA synthetase beta subunit</fullName>
        <shortName evidence="12">PheRS</shortName>
    </alternativeName>
</protein>
<evidence type="ECO:0000256" key="12">
    <source>
        <dbReference type="HAMAP-Rule" id="MF_00283"/>
    </source>
</evidence>
<dbReference type="PANTHER" id="PTHR10947">
    <property type="entry name" value="PHENYLALANYL-TRNA SYNTHETASE BETA CHAIN AND LEUCINE-RICH REPEAT-CONTAINING PROTEIN 47"/>
    <property type="match status" value="1"/>
</dbReference>
<evidence type="ECO:0000313" key="15">
    <source>
        <dbReference type="EMBL" id="QDU71634.1"/>
    </source>
</evidence>
<dbReference type="NCBIfam" id="TIGR00472">
    <property type="entry name" value="pheT_bact"/>
    <property type="match status" value="1"/>
</dbReference>
<dbReference type="FunFam" id="3.50.40.10:FF:000001">
    <property type="entry name" value="Phenylalanine--tRNA ligase beta subunit"/>
    <property type="match status" value="1"/>
</dbReference>
<evidence type="ECO:0000256" key="9">
    <source>
        <dbReference type="ARBA" id="ARBA00022917"/>
    </source>
</evidence>
<evidence type="ECO:0000313" key="16">
    <source>
        <dbReference type="Proteomes" id="UP000320386"/>
    </source>
</evidence>
<dbReference type="Pfam" id="PF03147">
    <property type="entry name" value="FDX-ACB"/>
    <property type="match status" value="1"/>
</dbReference>
<evidence type="ECO:0000256" key="4">
    <source>
        <dbReference type="ARBA" id="ARBA00022598"/>
    </source>
</evidence>
<comment type="subunit">
    <text evidence="2 12">Tetramer of two alpha and two beta subunits.</text>
</comment>
<dbReference type="SMART" id="SM00896">
    <property type="entry name" value="FDX-ACB"/>
    <property type="match status" value="1"/>
</dbReference>
<comment type="cofactor">
    <cofactor evidence="12">
        <name>Mg(2+)</name>
        <dbReference type="ChEBI" id="CHEBI:18420"/>
    </cofactor>
    <text evidence="12">Binds 2 magnesium ions per tetramer.</text>
</comment>
<dbReference type="GO" id="GO:0003723">
    <property type="term" value="F:RNA binding"/>
    <property type="evidence" value="ECO:0007669"/>
    <property type="project" value="InterPro"/>
</dbReference>
<dbReference type="Pfam" id="PF03484">
    <property type="entry name" value="B5"/>
    <property type="match status" value="1"/>
</dbReference>
<dbReference type="InterPro" id="IPR045060">
    <property type="entry name" value="Phe-tRNA-ligase_IIc_bsu"/>
</dbReference>
<dbReference type="SUPFAM" id="SSF54991">
    <property type="entry name" value="Anticodon-binding domain of PheRS"/>
    <property type="match status" value="1"/>
</dbReference>
<dbReference type="InterPro" id="IPR005121">
    <property type="entry name" value="Fdx_antiC-bd"/>
</dbReference>
<dbReference type="Gene3D" id="3.50.40.10">
    <property type="entry name" value="Phenylalanyl-trna Synthetase, Chain B, domain 3"/>
    <property type="match status" value="1"/>
</dbReference>
<dbReference type="SMART" id="SM00873">
    <property type="entry name" value="B3_4"/>
    <property type="match status" value="1"/>
</dbReference>
<dbReference type="PROSITE" id="PS51483">
    <property type="entry name" value="B5"/>
    <property type="match status" value="1"/>
</dbReference>
<dbReference type="GO" id="GO:0009328">
    <property type="term" value="C:phenylalanine-tRNA ligase complex"/>
    <property type="evidence" value="ECO:0007669"/>
    <property type="project" value="TreeGrafter"/>
</dbReference>
<comment type="catalytic activity">
    <reaction evidence="11 12">
        <text>tRNA(Phe) + L-phenylalanine + ATP = L-phenylalanyl-tRNA(Phe) + AMP + diphosphate + H(+)</text>
        <dbReference type="Rhea" id="RHEA:19413"/>
        <dbReference type="Rhea" id="RHEA-COMP:9668"/>
        <dbReference type="Rhea" id="RHEA-COMP:9699"/>
        <dbReference type="ChEBI" id="CHEBI:15378"/>
        <dbReference type="ChEBI" id="CHEBI:30616"/>
        <dbReference type="ChEBI" id="CHEBI:33019"/>
        <dbReference type="ChEBI" id="CHEBI:58095"/>
        <dbReference type="ChEBI" id="CHEBI:78442"/>
        <dbReference type="ChEBI" id="CHEBI:78531"/>
        <dbReference type="ChEBI" id="CHEBI:456215"/>
        <dbReference type="EC" id="6.1.1.20"/>
    </reaction>
</comment>
<dbReference type="SUPFAM" id="SSF55681">
    <property type="entry name" value="Class II aaRS and biotin synthetases"/>
    <property type="match status" value="1"/>
</dbReference>
<evidence type="ECO:0000259" key="14">
    <source>
        <dbReference type="PROSITE" id="PS51483"/>
    </source>
</evidence>
<keyword evidence="3 12" id="KW-0963">Cytoplasm</keyword>
<dbReference type="InterPro" id="IPR005147">
    <property type="entry name" value="tRNA_synthase_B5-dom"/>
</dbReference>
<evidence type="ECO:0000256" key="6">
    <source>
        <dbReference type="ARBA" id="ARBA00022741"/>
    </source>
</evidence>
<keyword evidence="6 12" id="KW-0547">Nucleotide-binding</keyword>
<dbReference type="Gene3D" id="3.30.930.10">
    <property type="entry name" value="Bira Bifunctional Protein, Domain 2"/>
    <property type="match status" value="1"/>
</dbReference>
<feature type="binding site" evidence="12">
    <location>
        <position position="352"/>
    </location>
    <ligand>
        <name>Mg(2+)</name>
        <dbReference type="ChEBI" id="CHEBI:18420"/>
        <note>shared with alpha subunit</note>
    </ligand>
</feature>
<comment type="subcellular location">
    <subcellularLocation>
        <location evidence="12">Cytoplasm</location>
    </subcellularLocation>
</comment>
<evidence type="ECO:0000256" key="2">
    <source>
        <dbReference type="ARBA" id="ARBA00011209"/>
    </source>
</evidence>
<keyword evidence="5 12" id="KW-0479">Metal-binding</keyword>
<dbReference type="PROSITE" id="PS51447">
    <property type="entry name" value="FDX_ACB"/>
    <property type="match status" value="1"/>
</dbReference>
<evidence type="ECO:0000256" key="7">
    <source>
        <dbReference type="ARBA" id="ARBA00022840"/>
    </source>
</evidence>
<dbReference type="InterPro" id="IPR036690">
    <property type="entry name" value="Fdx_antiC-bd_sf"/>
</dbReference>
<keyword evidence="9 12" id="KW-0648">Protein biosynthesis</keyword>
<organism evidence="15 16">
    <name type="scientific">Mucisphaera calidilacus</name>
    <dbReference type="NCBI Taxonomy" id="2527982"/>
    <lineage>
        <taxon>Bacteria</taxon>
        <taxon>Pseudomonadati</taxon>
        <taxon>Planctomycetota</taxon>
        <taxon>Phycisphaerae</taxon>
        <taxon>Phycisphaerales</taxon>
        <taxon>Phycisphaeraceae</taxon>
        <taxon>Mucisphaera</taxon>
    </lineage>
</organism>
<dbReference type="InterPro" id="IPR004532">
    <property type="entry name" value="Phe-tRNA-ligase_IIc_bsu_bact"/>
</dbReference>
<comment type="similarity">
    <text evidence="1 12">Belongs to the phenylalanyl-tRNA synthetase beta subunit family. Type 1 subfamily.</text>
</comment>
<evidence type="ECO:0000256" key="1">
    <source>
        <dbReference type="ARBA" id="ARBA00008653"/>
    </source>
</evidence>
<dbReference type="SMART" id="SM00874">
    <property type="entry name" value="B5"/>
    <property type="match status" value="1"/>
</dbReference>
<keyword evidence="16" id="KW-1185">Reference proteome</keyword>
<dbReference type="HAMAP" id="MF_00283">
    <property type="entry name" value="Phe_tRNA_synth_beta1"/>
    <property type="match status" value="1"/>
</dbReference>
<evidence type="ECO:0000256" key="3">
    <source>
        <dbReference type="ARBA" id="ARBA00022490"/>
    </source>
</evidence>
<evidence type="ECO:0000256" key="11">
    <source>
        <dbReference type="ARBA" id="ARBA00049255"/>
    </source>
</evidence>
<dbReference type="GO" id="GO:0000287">
    <property type="term" value="F:magnesium ion binding"/>
    <property type="evidence" value="ECO:0007669"/>
    <property type="project" value="UniProtKB-UniRule"/>
</dbReference>
<feature type="domain" description="FDX-ACB" evidence="13">
    <location>
        <begin position="578"/>
        <end position="671"/>
    </location>
</feature>
<dbReference type="PANTHER" id="PTHR10947:SF0">
    <property type="entry name" value="PHENYLALANINE--TRNA LIGASE BETA SUBUNIT"/>
    <property type="match status" value="1"/>
</dbReference>
<keyword evidence="4 12" id="KW-0436">Ligase</keyword>
<dbReference type="RefSeq" id="WP_145445771.1">
    <property type="nucleotide sequence ID" value="NZ_CP036280.1"/>
</dbReference>
<keyword evidence="7 12" id="KW-0067">ATP-binding</keyword>
<dbReference type="Proteomes" id="UP000320386">
    <property type="component" value="Chromosome"/>
</dbReference>
<dbReference type="GO" id="GO:0004826">
    <property type="term" value="F:phenylalanine-tRNA ligase activity"/>
    <property type="evidence" value="ECO:0007669"/>
    <property type="project" value="UniProtKB-UniRule"/>
</dbReference>